<name>A0AC34FCK5_9BILA</name>
<evidence type="ECO:0000313" key="1">
    <source>
        <dbReference type="Proteomes" id="UP000887579"/>
    </source>
</evidence>
<sequence>MRTVTNFFLANLAIADLLVGIFCVFQNAAHFVFFEYGAWPFGRIMCHSYVYILHMIPNISAGILVLLSIERFIAVIRPMLVHHLMTKSVLIASTIIVWTASAIMNLPYLIAVQYIELNNPETGDKYGICTRRFLVMGEINVLQVVTTINLIVWYAIPLIILLVIYITVGIVLLRSTDRDSVTRSSQTATTSSAVRTKLLTKNSVDSSRNKATLEAVDSRKRVIKLVVVIVSCFALLSLPRYLYLTWSVWRDTNAPRCLNCLSALIQPTTFLLLFINSGINPILYAFLSQRFRKAIADTLSCAGTKEKRKRHFLMKLRKTRCSDNSFAVQNGLAESPRRLKPTLPLLDMTQINNGVINIGYKPNADSPIETKMP</sequence>
<organism evidence="1 2">
    <name type="scientific">Panagrolaimus sp. ES5</name>
    <dbReference type="NCBI Taxonomy" id="591445"/>
    <lineage>
        <taxon>Eukaryota</taxon>
        <taxon>Metazoa</taxon>
        <taxon>Ecdysozoa</taxon>
        <taxon>Nematoda</taxon>
        <taxon>Chromadorea</taxon>
        <taxon>Rhabditida</taxon>
        <taxon>Tylenchina</taxon>
        <taxon>Panagrolaimomorpha</taxon>
        <taxon>Panagrolaimoidea</taxon>
        <taxon>Panagrolaimidae</taxon>
        <taxon>Panagrolaimus</taxon>
    </lineage>
</organism>
<dbReference type="Proteomes" id="UP000887579">
    <property type="component" value="Unplaced"/>
</dbReference>
<accession>A0AC34FCK5</accession>
<protein>
    <submittedName>
        <fullName evidence="2">G-protein coupled receptors family 1 profile domain-containing protein</fullName>
    </submittedName>
</protein>
<reference evidence="2" key="1">
    <citation type="submission" date="2022-11" db="UniProtKB">
        <authorList>
            <consortium name="WormBaseParasite"/>
        </authorList>
    </citation>
    <scope>IDENTIFICATION</scope>
</reference>
<dbReference type="WBParaSite" id="ES5_v2.g15073.t1">
    <property type="protein sequence ID" value="ES5_v2.g15073.t1"/>
    <property type="gene ID" value="ES5_v2.g15073"/>
</dbReference>
<proteinExistence type="predicted"/>
<evidence type="ECO:0000313" key="2">
    <source>
        <dbReference type="WBParaSite" id="ES5_v2.g15073.t1"/>
    </source>
</evidence>